<dbReference type="RefSeq" id="WP_023394054.1">
    <property type="nucleotide sequence ID" value="NZ_ASGZ01000024.1"/>
</dbReference>
<organism evidence="3 4">
    <name type="scientific">Candidatus Halobonum tyrrellensis G22</name>
    <dbReference type="NCBI Taxonomy" id="1324957"/>
    <lineage>
        <taxon>Archaea</taxon>
        <taxon>Methanobacteriati</taxon>
        <taxon>Methanobacteriota</taxon>
        <taxon>Stenosarchaea group</taxon>
        <taxon>Halobacteria</taxon>
        <taxon>Halobacteriales</taxon>
        <taxon>Haloferacaceae</taxon>
        <taxon>Candidatus Halobonum</taxon>
    </lineage>
</organism>
<proteinExistence type="predicted"/>
<dbReference type="OrthoDB" id="306371at2157"/>
<keyword evidence="4" id="KW-1185">Reference proteome</keyword>
<keyword evidence="2" id="KW-0812">Transmembrane</keyword>
<dbReference type="EMBL" id="ASGZ01000024">
    <property type="protein sequence ID" value="ESP88791.1"/>
    <property type="molecule type" value="Genomic_DNA"/>
</dbReference>
<evidence type="ECO:0000313" key="4">
    <source>
        <dbReference type="Proteomes" id="UP000017840"/>
    </source>
</evidence>
<dbReference type="STRING" id="1324957.K933_07341"/>
<evidence type="ECO:0008006" key="5">
    <source>
        <dbReference type="Google" id="ProtNLM"/>
    </source>
</evidence>
<sequence>MTASRGRRLVVAGLLVFVVTVGASAALAAPSGGPAPALDDDRPTLVGSQGGGTGWHRFGSVYLLDGSDVAWTEGSADSYFDVQRLDDGRVLAGFMDSGYTDCGPYDAPCTHTGFRIVDPDAADGPAVVDEYGFPVRTDSNSEVHDAEPLPGGGFLVTDMEHERLLIVENGSAVWSWNASTVYDAPADPTTTDWLHINDADRIGDGRFLVSVRNANQLLIVERTDDGGRVVETVNADDGGSDASCVGNGQLRDTDGDGDVQCGDPDVLNHQHNPQWLGDGAVVVADSDNDRVVELHRTESGEWEVAWVRTGAAGAAFHWPRDADRLPNGHTLVTDTLNKRLVELGENGSVVWSYRTERIPYEADRVPRELVGGVDADLPRASGDATDPVDATPDAGVPVLSTLVVGLRAAAPWAPVWFAETQVGLTLVSLALVVGGGVVAVRDRR</sequence>
<feature type="region of interest" description="Disordered" evidence="1">
    <location>
        <begin position="29"/>
        <end position="50"/>
    </location>
</feature>
<dbReference type="SUPFAM" id="SSF63829">
    <property type="entry name" value="Calcium-dependent phosphotriesterase"/>
    <property type="match status" value="1"/>
</dbReference>
<evidence type="ECO:0000256" key="1">
    <source>
        <dbReference type="SAM" id="MobiDB-lite"/>
    </source>
</evidence>
<name>V4GUJ9_9EURY</name>
<protein>
    <recommendedName>
        <fullName evidence="5">Arylsulfotransferase (ASST)</fullName>
    </recommendedName>
</protein>
<keyword evidence="2" id="KW-0472">Membrane</keyword>
<dbReference type="PATRIC" id="fig|1324957.4.peg.1485"/>
<dbReference type="eggNOG" id="arCOG06169">
    <property type="taxonomic scope" value="Archaea"/>
</dbReference>
<evidence type="ECO:0000256" key="2">
    <source>
        <dbReference type="SAM" id="Phobius"/>
    </source>
</evidence>
<dbReference type="InterPro" id="IPR039535">
    <property type="entry name" value="ASST-like"/>
</dbReference>
<gene>
    <name evidence="3" type="ORF">K933_07341</name>
</gene>
<dbReference type="Pfam" id="PF14269">
    <property type="entry name" value="Arylsulfotran_2"/>
    <property type="match status" value="1"/>
</dbReference>
<dbReference type="InterPro" id="IPR011042">
    <property type="entry name" value="6-blade_b-propeller_TolB-like"/>
</dbReference>
<dbReference type="AlphaFoldDB" id="V4GUJ9"/>
<reference evidence="3 4" key="1">
    <citation type="journal article" date="2013" name="Genome Announc.">
        <title>Draft Genome Sequence of 'Candidatus Halobonum tyrrellensis' Strain G22, Isolated from the Hypersaline Waters of Lake Tyrrell, Australia.</title>
        <authorList>
            <person name="Ugalde J.A."/>
            <person name="Narasingarao P."/>
            <person name="Kuo S."/>
            <person name="Podell S."/>
            <person name="Allen E.E."/>
        </authorList>
    </citation>
    <scope>NUCLEOTIDE SEQUENCE [LARGE SCALE GENOMIC DNA]</scope>
    <source>
        <strain evidence="3 4">G22</strain>
    </source>
</reference>
<dbReference type="Gene3D" id="2.120.10.30">
    <property type="entry name" value="TolB, C-terminal domain"/>
    <property type="match status" value="1"/>
</dbReference>
<dbReference type="Proteomes" id="UP000017840">
    <property type="component" value="Unassembled WGS sequence"/>
</dbReference>
<comment type="caution">
    <text evidence="3">The sequence shown here is derived from an EMBL/GenBank/DDBJ whole genome shotgun (WGS) entry which is preliminary data.</text>
</comment>
<feature type="transmembrane region" description="Helical" evidence="2">
    <location>
        <begin position="422"/>
        <end position="440"/>
    </location>
</feature>
<accession>V4GUJ9</accession>
<keyword evidence="2" id="KW-1133">Transmembrane helix</keyword>
<evidence type="ECO:0000313" key="3">
    <source>
        <dbReference type="EMBL" id="ESP88791.1"/>
    </source>
</evidence>